<reference evidence="2" key="1">
    <citation type="submission" date="2009-11" db="EMBL/GenBank/DDBJ databases">
        <authorList>
            <consortium name="US DOE Joint Genome Institute (JGI-PGF)"/>
            <person name="Ottilar R."/>
            <person name="Schmutz J."/>
            <person name="Salamov A."/>
            <person name="Cheng J.F."/>
            <person name="Lucas S."/>
            <person name="Pitluck S."/>
            <person name="Gundlach H."/>
            <person name="Guo Y."/>
            <person name="Haberer G."/>
            <person name="Nasrallah J."/>
            <person name="Mayer K.F.X."/>
            <person name="van de Peer Y."/>
            <person name="Weigel D."/>
            <person name="Grigoriev I.V."/>
        </authorList>
    </citation>
    <scope>NUCLEOTIDE SEQUENCE</scope>
    <source>
        <strain evidence="2">Nigerian</strain>
    </source>
</reference>
<gene>
    <name evidence="2" type="ORF">XENTR_v90025977mg</name>
</gene>
<dbReference type="InterPro" id="IPR004020">
    <property type="entry name" value="DAPIN"/>
</dbReference>
<reference evidence="2" key="3">
    <citation type="submission" date="2016-05" db="EMBL/GenBank/DDBJ databases">
        <title>WGS assembly of Xenopus tropicalis.</title>
        <authorList>
            <person name="Sessions A."/>
            <person name="Jenkins J."/>
            <person name="Mitros T."/>
            <person name="Lyons J.T."/>
            <person name="Dichmann D.S."/>
            <person name="Robert J."/>
            <person name="Harland R.M."/>
            <person name="Rokhsar D.S."/>
        </authorList>
    </citation>
    <scope>NUCLEOTIDE SEQUENCE</scope>
    <source>
        <strain evidence="2">Nigerian</strain>
    </source>
</reference>
<proteinExistence type="predicted"/>
<organism evidence="2">
    <name type="scientific">Xenopus tropicalis</name>
    <name type="common">Western clawed frog</name>
    <name type="synonym">Silurana tropicalis</name>
    <dbReference type="NCBI Taxonomy" id="8364"/>
    <lineage>
        <taxon>Eukaryota</taxon>
        <taxon>Metazoa</taxon>
        <taxon>Chordata</taxon>
        <taxon>Craniata</taxon>
        <taxon>Vertebrata</taxon>
        <taxon>Euteleostomi</taxon>
        <taxon>Amphibia</taxon>
        <taxon>Batrachia</taxon>
        <taxon>Anura</taxon>
        <taxon>Pipoidea</taxon>
        <taxon>Pipidae</taxon>
        <taxon>Xenopodinae</taxon>
        <taxon>Xenopus</taxon>
        <taxon>Silurana</taxon>
    </lineage>
</organism>
<dbReference type="EMBL" id="KV461241">
    <property type="protein sequence ID" value="OCA14729.1"/>
    <property type="molecule type" value="Genomic_DNA"/>
</dbReference>
<name>A0A1B8XVP6_XENTR</name>
<evidence type="ECO:0000259" key="1">
    <source>
        <dbReference type="PROSITE" id="PS50824"/>
    </source>
</evidence>
<feature type="domain" description="Pyrin" evidence="1">
    <location>
        <begin position="1"/>
        <end position="101"/>
    </location>
</feature>
<dbReference type="SMART" id="SM01289">
    <property type="entry name" value="PYRIN"/>
    <property type="match status" value="1"/>
</dbReference>
<dbReference type="Pfam" id="PF02758">
    <property type="entry name" value="PYRIN"/>
    <property type="match status" value="1"/>
</dbReference>
<reference evidence="2" key="2">
    <citation type="journal article" date="2010" name="Science">
        <title>The genome of the Western clawed frog Xenopus tropicalis.</title>
        <authorList>
            <person name="Hellsten U."/>
            <person name="Harland R.M."/>
            <person name="Gilchrist M.J."/>
            <person name="Hendrix D."/>
            <person name="Jurka J."/>
            <person name="Kapitonov V."/>
            <person name="Ovcharenko I."/>
            <person name="Putnam N.H."/>
            <person name="Shu S."/>
            <person name="Taher L."/>
            <person name="Blitz I.L."/>
            <person name="Blumberg B."/>
            <person name="Dichmann D.S."/>
            <person name="Dubchak I."/>
            <person name="Amaya E."/>
            <person name="Detter J.C."/>
            <person name="Fletcher R."/>
            <person name="Gerhard D.S."/>
            <person name="Goodstein D."/>
            <person name="Graves T."/>
            <person name="Grigoriev I.V."/>
            <person name="Grimwood J."/>
            <person name="Kawashima T."/>
            <person name="Lindquist E."/>
            <person name="Lucas S.M."/>
            <person name="Mead P.E."/>
            <person name="Mitros T."/>
            <person name="Ogino H."/>
            <person name="Ohta Y."/>
            <person name="Poliakov A.V."/>
            <person name="Pollet N."/>
            <person name="Robert J."/>
            <person name="Salamov A."/>
            <person name="Sater A.K."/>
            <person name="Schmutz J."/>
            <person name="Terry A."/>
            <person name="Vize P.D."/>
            <person name="Warren W.C."/>
            <person name="Wells D."/>
            <person name="Wills A."/>
            <person name="Wilson R.K."/>
            <person name="Zimmerman L.B."/>
            <person name="Zorn A.M."/>
            <person name="Grainger R."/>
            <person name="Grammer T."/>
            <person name="Khokha M.K."/>
            <person name="Richardson P.M."/>
            <person name="Rokhsar D.S."/>
        </authorList>
    </citation>
    <scope>NUCLEOTIDE SEQUENCE [LARGE SCALE GENOMIC DNA]</scope>
    <source>
        <strain evidence="2">Nigerian</strain>
    </source>
</reference>
<sequence length="184" mass="21626">MSRAEWEKKTEGRIWDIMVHTFENLERDSFTKLRHKLTYYKAPAGMKPITWRQVEEAKEYEVVNIILRHYTITHGPQMAVEILEEINERQASLELQTALMKSVQQPPGITSTAKCDILSSLDSFSNIKGYSIFNSSEFKYNILVQNRLSLWLSLSSRQQLLWLPWLYYLPKPRPRSGKPNAQHR</sequence>
<dbReference type="SUPFAM" id="SSF47986">
    <property type="entry name" value="DEATH domain"/>
    <property type="match status" value="1"/>
</dbReference>
<evidence type="ECO:0000313" key="2">
    <source>
        <dbReference type="EMBL" id="OCA14729.1"/>
    </source>
</evidence>
<dbReference type="InterPro" id="IPR011029">
    <property type="entry name" value="DEATH-like_dom_sf"/>
</dbReference>
<dbReference type="Gene3D" id="1.10.533.10">
    <property type="entry name" value="Death Domain, Fas"/>
    <property type="match status" value="1"/>
</dbReference>
<feature type="non-terminal residue" evidence="2">
    <location>
        <position position="184"/>
    </location>
</feature>
<protein>
    <recommendedName>
        <fullName evidence="1">Pyrin domain-containing protein</fullName>
    </recommendedName>
</protein>
<accession>A0A1B8XVP6</accession>
<dbReference type="AlphaFoldDB" id="A0A1B8XVP6"/>
<dbReference type="PROSITE" id="PS50824">
    <property type="entry name" value="DAPIN"/>
    <property type="match status" value="1"/>
</dbReference>